<dbReference type="RefSeq" id="XP_035325286.1">
    <property type="nucleotide sequence ID" value="XM_035462356.1"/>
</dbReference>
<evidence type="ECO:0000256" key="2">
    <source>
        <dbReference type="SAM" id="SignalP"/>
    </source>
</evidence>
<proteinExistence type="predicted"/>
<dbReference type="Gene3D" id="1.50.10.20">
    <property type="match status" value="1"/>
</dbReference>
<dbReference type="InterPro" id="IPR008928">
    <property type="entry name" value="6-hairpin_glycosidase_sf"/>
</dbReference>
<dbReference type="AlphaFoldDB" id="A0A9P5D9K9"/>
<dbReference type="PANTHER" id="PTHR47791">
    <property type="entry name" value="MEIOTICALLY UP-REGULATED GENE 191 PROTEIN"/>
    <property type="match status" value="1"/>
</dbReference>
<evidence type="ECO:0000313" key="3">
    <source>
        <dbReference type="EMBL" id="KAF4126634.1"/>
    </source>
</evidence>
<dbReference type="Proteomes" id="UP000749293">
    <property type="component" value="Unassembled WGS sequence"/>
</dbReference>
<feature type="signal peptide" evidence="2">
    <location>
        <begin position="1"/>
        <end position="19"/>
    </location>
</feature>
<dbReference type="InterPro" id="IPR053169">
    <property type="entry name" value="MUG_Protein"/>
</dbReference>
<keyword evidence="4" id="KW-1185">Reference proteome</keyword>
<organism evidence="3 4">
    <name type="scientific">Geosmithia morbida</name>
    <dbReference type="NCBI Taxonomy" id="1094350"/>
    <lineage>
        <taxon>Eukaryota</taxon>
        <taxon>Fungi</taxon>
        <taxon>Dikarya</taxon>
        <taxon>Ascomycota</taxon>
        <taxon>Pezizomycotina</taxon>
        <taxon>Sordariomycetes</taxon>
        <taxon>Hypocreomycetidae</taxon>
        <taxon>Hypocreales</taxon>
        <taxon>Bionectriaceae</taxon>
        <taxon>Geosmithia</taxon>
    </lineage>
</organism>
<comment type="caution">
    <text evidence="3">The sequence shown here is derived from an EMBL/GenBank/DDBJ whole genome shotgun (WGS) entry which is preliminary data.</text>
</comment>
<protein>
    <submittedName>
        <fullName evidence="3">Glycosyl hydrolase family 76</fullName>
    </submittedName>
</protein>
<dbReference type="GO" id="GO:0005975">
    <property type="term" value="P:carbohydrate metabolic process"/>
    <property type="evidence" value="ECO:0007669"/>
    <property type="project" value="InterPro"/>
</dbReference>
<keyword evidence="3" id="KW-0378">Hydrolase</keyword>
<dbReference type="GO" id="GO:0016787">
    <property type="term" value="F:hydrolase activity"/>
    <property type="evidence" value="ECO:0007669"/>
    <property type="project" value="UniProtKB-KW"/>
</dbReference>
<sequence>MPAFAKWAMPLTSLLATLAKQKDQSNMIDVILTGMTQQEAVQNYTNQAVTGITALNDNWYQQDSGLWAGTWWNSANALTTVVEFAILRPNLAADLNITQLISNTFVKAQQTQLKVRARTTSGPDRGIVEREEQQGSGGERAEDETQGLDKRLFANFLNDFYDDEGWWALALIRSYDLTENNAYLDAAVTIFDDMAGGHGGPCNGGIYWSKDRNYKNAITNELYLSIAASLANRRPQQTRFLAAARKQWVWFQGSGLINEQNLINDGLDDKCRNNGLQTWSYNQGVILGGLAELYRATGNADLLATAKRIATAALDHLTTGKGGVIVETDRCETKVGHCGTDGQQFKGIFVRNLRYLADVAPDMDFRASIIRSADSIWDHDRSLKKFGAAWDGPFNGATAQTQSSALDAIVAAIAIV</sequence>
<evidence type="ECO:0000313" key="4">
    <source>
        <dbReference type="Proteomes" id="UP000749293"/>
    </source>
</evidence>
<feature type="chain" id="PRO_5040454060" evidence="2">
    <location>
        <begin position="20"/>
        <end position="416"/>
    </location>
</feature>
<dbReference type="OrthoDB" id="9984024at2759"/>
<dbReference type="SUPFAM" id="SSF48208">
    <property type="entry name" value="Six-hairpin glycosidases"/>
    <property type="match status" value="1"/>
</dbReference>
<keyword evidence="2" id="KW-0732">Signal</keyword>
<dbReference type="InterPro" id="IPR005198">
    <property type="entry name" value="Glyco_hydro_76"/>
</dbReference>
<evidence type="ECO:0000256" key="1">
    <source>
        <dbReference type="SAM" id="MobiDB-lite"/>
    </source>
</evidence>
<reference evidence="3" key="1">
    <citation type="submission" date="2020-03" db="EMBL/GenBank/DDBJ databases">
        <title>Site-based positive gene gene selection in Geosmithia morbida across the United States reveals a broad range of putative effectors and factors for local host and environmental adapation.</title>
        <authorList>
            <person name="Onufrak A."/>
            <person name="Murdoch R.W."/>
            <person name="Gazis R."/>
            <person name="Huff M."/>
            <person name="Staton M."/>
            <person name="Klingeman W."/>
            <person name="Hadziabdic D."/>
        </authorList>
    </citation>
    <scope>NUCLEOTIDE SEQUENCE</scope>
    <source>
        <strain evidence="3">1262</strain>
    </source>
</reference>
<feature type="region of interest" description="Disordered" evidence="1">
    <location>
        <begin position="118"/>
        <end position="144"/>
    </location>
</feature>
<dbReference type="Pfam" id="PF03663">
    <property type="entry name" value="Glyco_hydro_76"/>
    <property type="match status" value="1"/>
</dbReference>
<dbReference type="PANTHER" id="PTHR47791:SF1">
    <property type="entry name" value="ENDO MANNANASE, GH76 FAMILY (EUROFUNG)"/>
    <property type="match status" value="1"/>
</dbReference>
<dbReference type="GeneID" id="55966600"/>
<accession>A0A9P5D9K9</accession>
<dbReference type="EMBL" id="JAANYQ010000001">
    <property type="protein sequence ID" value="KAF4126634.1"/>
    <property type="molecule type" value="Genomic_DNA"/>
</dbReference>
<gene>
    <name evidence="3" type="ORF">GMORB2_0370</name>
</gene>
<name>A0A9P5D9K9_9HYPO</name>